<dbReference type="SUPFAM" id="SSF161098">
    <property type="entry name" value="MetI-like"/>
    <property type="match status" value="1"/>
</dbReference>
<name>A0A0P9F4A6_9CHLR</name>
<evidence type="ECO:0000313" key="9">
    <source>
        <dbReference type="EMBL" id="KPV51332.1"/>
    </source>
</evidence>
<comment type="similarity">
    <text evidence="7">Belongs to the binding-protein-dependent transport system permease family.</text>
</comment>
<dbReference type="GO" id="GO:0055085">
    <property type="term" value="P:transmembrane transport"/>
    <property type="evidence" value="ECO:0007669"/>
    <property type="project" value="InterPro"/>
</dbReference>
<accession>A0A0P9F4A6</accession>
<dbReference type="PANTHER" id="PTHR30193">
    <property type="entry name" value="ABC TRANSPORTER PERMEASE PROTEIN"/>
    <property type="match status" value="1"/>
</dbReference>
<feature type="transmembrane region" description="Helical" evidence="7">
    <location>
        <begin position="122"/>
        <end position="141"/>
    </location>
</feature>
<keyword evidence="10" id="KW-1185">Reference proteome</keyword>
<protein>
    <recommendedName>
        <fullName evidence="8">ABC transmembrane type-1 domain-containing protein</fullName>
    </recommendedName>
</protein>
<evidence type="ECO:0000256" key="7">
    <source>
        <dbReference type="RuleBase" id="RU363032"/>
    </source>
</evidence>
<evidence type="ECO:0000256" key="5">
    <source>
        <dbReference type="ARBA" id="ARBA00022989"/>
    </source>
</evidence>
<keyword evidence="6 7" id="KW-0472">Membrane</keyword>
<organism evidence="9 10">
    <name type="scientific">Kouleothrix aurantiaca</name>
    <dbReference type="NCBI Taxonomy" id="186479"/>
    <lineage>
        <taxon>Bacteria</taxon>
        <taxon>Bacillati</taxon>
        <taxon>Chloroflexota</taxon>
        <taxon>Chloroflexia</taxon>
        <taxon>Chloroflexales</taxon>
        <taxon>Roseiflexineae</taxon>
        <taxon>Roseiflexaceae</taxon>
        <taxon>Kouleothrix</taxon>
    </lineage>
</organism>
<dbReference type="AlphaFoldDB" id="A0A0P9F4A6"/>
<comment type="caution">
    <text evidence="9">The sequence shown here is derived from an EMBL/GenBank/DDBJ whole genome shotgun (WGS) entry which is preliminary data.</text>
</comment>
<dbReference type="PANTHER" id="PTHR30193:SF37">
    <property type="entry name" value="INNER MEMBRANE ABC TRANSPORTER PERMEASE PROTEIN YCJO"/>
    <property type="match status" value="1"/>
</dbReference>
<feature type="transmembrane region" description="Helical" evidence="7">
    <location>
        <begin position="63"/>
        <end position="84"/>
    </location>
</feature>
<dbReference type="InterPro" id="IPR035906">
    <property type="entry name" value="MetI-like_sf"/>
</dbReference>
<evidence type="ECO:0000313" key="10">
    <source>
        <dbReference type="Proteomes" id="UP000050509"/>
    </source>
</evidence>
<evidence type="ECO:0000256" key="3">
    <source>
        <dbReference type="ARBA" id="ARBA00022475"/>
    </source>
</evidence>
<feature type="transmembrane region" description="Helical" evidence="7">
    <location>
        <begin position="255"/>
        <end position="275"/>
    </location>
</feature>
<dbReference type="InterPro" id="IPR000515">
    <property type="entry name" value="MetI-like"/>
</dbReference>
<dbReference type="Pfam" id="PF00528">
    <property type="entry name" value="BPD_transp_1"/>
    <property type="match status" value="1"/>
</dbReference>
<dbReference type="PROSITE" id="PS50928">
    <property type="entry name" value="ABC_TM1"/>
    <property type="match status" value="1"/>
</dbReference>
<keyword evidence="2 7" id="KW-0813">Transport</keyword>
<dbReference type="GO" id="GO:0005886">
    <property type="term" value="C:plasma membrane"/>
    <property type="evidence" value="ECO:0007669"/>
    <property type="project" value="UniProtKB-SubCell"/>
</dbReference>
<evidence type="ECO:0000256" key="2">
    <source>
        <dbReference type="ARBA" id="ARBA00022448"/>
    </source>
</evidence>
<feature type="transmembrane region" description="Helical" evidence="7">
    <location>
        <begin position="200"/>
        <end position="220"/>
    </location>
</feature>
<evidence type="ECO:0000256" key="4">
    <source>
        <dbReference type="ARBA" id="ARBA00022692"/>
    </source>
</evidence>
<reference evidence="9 10" key="1">
    <citation type="submission" date="2015-09" db="EMBL/GenBank/DDBJ databases">
        <title>Draft genome sequence of Kouleothrix aurantiaca JCM 19913.</title>
        <authorList>
            <person name="Hemp J."/>
        </authorList>
    </citation>
    <scope>NUCLEOTIDE SEQUENCE [LARGE SCALE GENOMIC DNA]</scope>
    <source>
        <strain evidence="9 10">COM-B</strain>
    </source>
</reference>
<sequence length="287" mass="32137">MMLAPMTLVLLLVVAYPLVDSFWLSLHRVNLANPEQGQPFIGLGNYLYAFRQKDFWYSVERTFYFTVVSVVLQLILGLLFAVLLNERFRGNLVARLAMILPWALLTVSNGVLWAWILNPTYGVFNALLVSLGILSAPKAWLSDTFWTMNVIILADTWKTVPNVTLLLLAGLQPISDDLYEAAEVDGATRWQKFTQITLPLLRPVITLVIVLGTIGTFQVFDQAFIMTKGGPLKSTLTPVLLIYTKTLGEGTSSNAALAAAMAFILALIIFFFTFIQRRYIESSSERF</sequence>
<dbReference type="Proteomes" id="UP000050509">
    <property type="component" value="Unassembled WGS sequence"/>
</dbReference>
<feature type="domain" description="ABC transmembrane type-1" evidence="8">
    <location>
        <begin position="59"/>
        <end position="276"/>
    </location>
</feature>
<dbReference type="InterPro" id="IPR051393">
    <property type="entry name" value="ABC_transporter_permease"/>
</dbReference>
<dbReference type="CDD" id="cd06261">
    <property type="entry name" value="TM_PBP2"/>
    <property type="match status" value="1"/>
</dbReference>
<keyword evidence="3" id="KW-1003">Cell membrane</keyword>
<dbReference type="EMBL" id="LJCR01000960">
    <property type="protein sequence ID" value="KPV51332.1"/>
    <property type="molecule type" value="Genomic_DNA"/>
</dbReference>
<comment type="subcellular location">
    <subcellularLocation>
        <location evidence="1 7">Cell membrane</location>
        <topology evidence="1 7">Multi-pass membrane protein</topology>
    </subcellularLocation>
</comment>
<feature type="transmembrane region" description="Helical" evidence="7">
    <location>
        <begin position="96"/>
        <end position="116"/>
    </location>
</feature>
<proteinExistence type="inferred from homology"/>
<keyword evidence="5 7" id="KW-1133">Transmembrane helix</keyword>
<evidence type="ECO:0000256" key="6">
    <source>
        <dbReference type="ARBA" id="ARBA00023136"/>
    </source>
</evidence>
<evidence type="ECO:0000259" key="8">
    <source>
        <dbReference type="PROSITE" id="PS50928"/>
    </source>
</evidence>
<gene>
    <name evidence="9" type="ORF">SE17_21800</name>
</gene>
<keyword evidence="4 7" id="KW-0812">Transmembrane</keyword>
<dbReference type="Gene3D" id="1.10.3720.10">
    <property type="entry name" value="MetI-like"/>
    <property type="match status" value="1"/>
</dbReference>
<evidence type="ECO:0000256" key="1">
    <source>
        <dbReference type="ARBA" id="ARBA00004651"/>
    </source>
</evidence>